<protein>
    <submittedName>
        <fullName evidence="3">Alpha/beta hydrolase</fullName>
    </submittedName>
</protein>
<dbReference type="SUPFAM" id="SSF53474">
    <property type="entry name" value="alpha/beta-Hydrolases"/>
    <property type="match status" value="1"/>
</dbReference>
<dbReference type="InterPro" id="IPR000639">
    <property type="entry name" value="Epox_hydrolase-like"/>
</dbReference>
<dbReference type="GO" id="GO:0016787">
    <property type="term" value="F:hydrolase activity"/>
    <property type="evidence" value="ECO:0007669"/>
    <property type="project" value="UniProtKB-KW"/>
</dbReference>
<dbReference type="Pfam" id="PF00561">
    <property type="entry name" value="Abhydrolase_1"/>
    <property type="match status" value="1"/>
</dbReference>
<dbReference type="PRINTS" id="PR00412">
    <property type="entry name" value="EPOXHYDRLASE"/>
</dbReference>
<dbReference type="EMBL" id="JAGEOJ010000001">
    <property type="protein sequence ID" value="MBO2445497.1"/>
    <property type="molecule type" value="Genomic_DNA"/>
</dbReference>
<evidence type="ECO:0000256" key="1">
    <source>
        <dbReference type="ARBA" id="ARBA00022801"/>
    </source>
</evidence>
<dbReference type="AlphaFoldDB" id="A0A939P5C7"/>
<comment type="caution">
    <text evidence="3">The sequence shown here is derived from an EMBL/GenBank/DDBJ whole genome shotgun (WGS) entry which is preliminary data.</text>
</comment>
<evidence type="ECO:0000313" key="3">
    <source>
        <dbReference type="EMBL" id="MBO2445497.1"/>
    </source>
</evidence>
<dbReference type="InterPro" id="IPR000073">
    <property type="entry name" value="AB_hydrolase_1"/>
</dbReference>
<organism evidence="3 4">
    <name type="scientific">Actinomadura barringtoniae</name>
    <dbReference type="NCBI Taxonomy" id="1427535"/>
    <lineage>
        <taxon>Bacteria</taxon>
        <taxon>Bacillati</taxon>
        <taxon>Actinomycetota</taxon>
        <taxon>Actinomycetes</taxon>
        <taxon>Streptosporangiales</taxon>
        <taxon>Thermomonosporaceae</taxon>
        <taxon>Actinomadura</taxon>
    </lineage>
</organism>
<name>A0A939P5C7_9ACTN</name>
<dbReference type="Gene3D" id="3.40.50.1820">
    <property type="entry name" value="alpha/beta hydrolase"/>
    <property type="match status" value="1"/>
</dbReference>
<keyword evidence="4" id="KW-1185">Reference proteome</keyword>
<evidence type="ECO:0000313" key="4">
    <source>
        <dbReference type="Proteomes" id="UP000669179"/>
    </source>
</evidence>
<dbReference type="InterPro" id="IPR029058">
    <property type="entry name" value="AB_hydrolase_fold"/>
</dbReference>
<dbReference type="RefSeq" id="WP_208253122.1">
    <property type="nucleotide sequence ID" value="NZ_JAGEOJ010000001.1"/>
</dbReference>
<dbReference type="Proteomes" id="UP000669179">
    <property type="component" value="Unassembled WGS sequence"/>
</dbReference>
<dbReference type="PANTHER" id="PTHR43329">
    <property type="entry name" value="EPOXIDE HYDROLASE"/>
    <property type="match status" value="1"/>
</dbReference>
<proteinExistence type="predicted"/>
<evidence type="ECO:0000259" key="2">
    <source>
        <dbReference type="Pfam" id="PF00561"/>
    </source>
</evidence>
<reference evidence="3" key="1">
    <citation type="submission" date="2021-03" db="EMBL/GenBank/DDBJ databases">
        <authorList>
            <person name="Kanchanasin P."/>
            <person name="Saeng-In P."/>
            <person name="Phongsopitanun W."/>
            <person name="Yuki M."/>
            <person name="Kudo T."/>
            <person name="Ohkuma M."/>
            <person name="Tanasupawat S."/>
        </authorList>
    </citation>
    <scope>NUCLEOTIDE SEQUENCE</scope>
    <source>
        <strain evidence="3">GKU 128</strain>
    </source>
</reference>
<sequence>MKRTLPEATRTLPHVTRTLPEVTRTLPEVTRALPDLPGVEHRFVDVAGLRTHVALAGDGEPLVLLHGWPQHWWQWRHVIAPLAERHLVICPDLRGLGWTDAPPDGYRPGVMADDVLGLLDQLGVQRFGLIGHDWGGVAGYQIALRHPERVTGYMALNTANPFLRPTPRVLRDGTRLWHVIANSLGRPMAGRTIPEWALNHWIYRSSTLSAEDREIFLAQFREPDRVRATVTYYRNLAGKEIPAILAGHYRRYRLTVPTLVLAGDRDPLLPPSQMSGFGAQATDLRFELLHEVGHFPATEVPETVADRALRLFAGANCVAGHDM</sequence>
<keyword evidence="1 3" id="KW-0378">Hydrolase</keyword>
<feature type="domain" description="AB hydrolase-1" evidence="2">
    <location>
        <begin position="61"/>
        <end position="296"/>
    </location>
</feature>
<gene>
    <name evidence="3" type="ORF">J4573_00175</name>
</gene>
<dbReference type="PRINTS" id="PR00111">
    <property type="entry name" value="ABHYDROLASE"/>
</dbReference>
<accession>A0A939P5C7</accession>